<evidence type="ECO:0000256" key="5">
    <source>
        <dbReference type="ARBA" id="ARBA00023136"/>
    </source>
</evidence>
<dbReference type="AlphaFoldDB" id="A0A1Y2F7W1"/>
<dbReference type="PROSITE" id="PS50283">
    <property type="entry name" value="NA_SOLUT_SYMP_3"/>
    <property type="match status" value="1"/>
</dbReference>
<keyword evidence="9" id="KW-1185">Reference proteome</keyword>
<dbReference type="GO" id="GO:0005886">
    <property type="term" value="C:plasma membrane"/>
    <property type="evidence" value="ECO:0007669"/>
    <property type="project" value="TreeGrafter"/>
</dbReference>
<keyword evidence="5 7" id="KW-0472">Membrane</keyword>
<feature type="transmembrane region" description="Helical" evidence="7">
    <location>
        <begin position="132"/>
        <end position="154"/>
    </location>
</feature>
<gene>
    <name evidence="8" type="ORF">BCR37DRAFT_403186</name>
</gene>
<dbReference type="NCBIfam" id="TIGR00813">
    <property type="entry name" value="sss"/>
    <property type="match status" value="1"/>
</dbReference>
<dbReference type="Gene3D" id="1.20.1730.10">
    <property type="entry name" value="Sodium/glucose cotransporter"/>
    <property type="match status" value="1"/>
</dbReference>
<protein>
    <submittedName>
        <fullName evidence="8">Solute symporter family transporter</fullName>
    </submittedName>
</protein>
<dbReference type="PANTHER" id="PTHR46154:SF2">
    <property type="entry name" value="SOLUTE SYMPORTER FAMILY TRANSPORTER (AFU_ORTHOLOGUE AFUA_6G03200)"/>
    <property type="match status" value="1"/>
</dbReference>
<feature type="transmembrane region" description="Helical" evidence="7">
    <location>
        <begin position="166"/>
        <end position="188"/>
    </location>
</feature>
<dbReference type="CDD" id="cd11476">
    <property type="entry name" value="SLC5sbd_DUR3"/>
    <property type="match status" value="1"/>
</dbReference>
<feature type="transmembrane region" description="Helical" evidence="7">
    <location>
        <begin position="494"/>
        <end position="519"/>
    </location>
</feature>
<evidence type="ECO:0000256" key="1">
    <source>
        <dbReference type="ARBA" id="ARBA00004141"/>
    </source>
</evidence>
<feature type="transmembrane region" description="Helical" evidence="7">
    <location>
        <begin position="355"/>
        <end position="380"/>
    </location>
</feature>
<dbReference type="OMA" id="SHIMICV"/>
<dbReference type="STRING" id="56484.A0A1Y2F7W1"/>
<dbReference type="Proteomes" id="UP000193685">
    <property type="component" value="Unassembled WGS sequence"/>
</dbReference>
<feature type="transmembrane region" description="Helical" evidence="7">
    <location>
        <begin position="401"/>
        <end position="423"/>
    </location>
</feature>
<dbReference type="InterPro" id="IPR001734">
    <property type="entry name" value="Na/solute_symporter"/>
</dbReference>
<feature type="transmembrane region" description="Helical" evidence="7">
    <location>
        <begin position="585"/>
        <end position="606"/>
    </location>
</feature>
<dbReference type="GO" id="GO:0015204">
    <property type="term" value="F:urea transmembrane transporter activity"/>
    <property type="evidence" value="ECO:0007669"/>
    <property type="project" value="InterPro"/>
</dbReference>
<feature type="transmembrane region" description="Helical" evidence="7">
    <location>
        <begin position="429"/>
        <end position="449"/>
    </location>
</feature>
<evidence type="ECO:0000256" key="4">
    <source>
        <dbReference type="ARBA" id="ARBA00022989"/>
    </source>
</evidence>
<comment type="similarity">
    <text evidence="2 6">Belongs to the sodium:solute symporter (SSF) (TC 2.A.21) family.</text>
</comment>
<feature type="transmembrane region" description="Helical" evidence="7">
    <location>
        <begin position="91"/>
        <end position="111"/>
    </location>
</feature>
<keyword evidence="3 7" id="KW-0812">Transmembrane</keyword>
<comment type="subcellular location">
    <subcellularLocation>
        <location evidence="1">Membrane</location>
        <topology evidence="1">Multi-pass membrane protein</topology>
    </subcellularLocation>
</comment>
<evidence type="ECO:0000313" key="8">
    <source>
        <dbReference type="EMBL" id="ORY79949.1"/>
    </source>
</evidence>
<feature type="transmembrane region" description="Helical" evidence="7">
    <location>
        <begin position="255"/>
        <end position="272"/>
    </location>
</feature>
<organism evidence="8 9">
    <name type="scientific">Protomyces lactucae-debilis</name>
    <dbReference type="NCBI Taxonomy" id="2754530"/>
    <lineage>
        <taxon>Eukaryota</taxon>
        <taxon>Fungi</taxon>
        <taxon>Dikarya</taxon>
        <taxon>Ascomycota</taxon>
        <taxon>Taphrinomycotina</taxon>
        <taxon>Taphrinomycetes</taxon>
        <taxon>Taphrinales</taxon>
        <taxon>Protomycetaceae</taxon>
        <taxon>Protomyces</taxon>
    </lineage>
</organism>
<evidence type="ECO:0000256" key="7">
    <source>
        <dbReference type="SAM" id="Phobius"/>
    </source>
</evidence>
<dbReference type="InterPro" id="IPR031155">
    <property type="entry name" value="DUR"/>
</dbReference>
<feature type="transmembrane region" description="Helical" evidence="7">
    <location>
        <begin position="456"/>
        <end position="482"/>
    </location>
</feature>
<keyword evidence="4 7" id="KW-1133">Transmembrane helix</keyword>
<dbReference type="InterPro" id="IPR038377">
    <property type="entry name" value="Na/Glc_symporter_sf"/>
</dbReference>
<reference evidence="8 9" key="1">
    <citation type="submission" date="2016-07" db="EMBL/GenBank/DDBJ databases">
        <title>Pervasive Adenine N6-methylation of Active Genes in Fungi.</title>
        <authorList>
            <consortium name="DOE Joint Genome Institute"/>
            <person name="Mondo S.J."/>
            <person name="Dannebaum R.O."/>
            <person name="Kuo R.C."/>
            <person name="Labutti K."/>
            <person name="Haridas S."/>
            <person name="Kuo A."/>
            <person name="Salamov A."/>
            <person name="Ahrendt S.R."/>
            <person name="Lipzen A."/>
            <person name="Sullivan W."/>
            <person name="Andreopoulos W.B."/>
            <person name="Clum A."/>
            <person name="Lindquist E."/>
            <person name="Daum C."/>
            <person name="Ramamoorthy G.K."/>
            <person name="Gryganskyi A."/>
            <person name="Culley D."/>
            <person name="Magnuson J.K."/>
            <person name="James T.Y."/>
            <person name="O'Malley M.A."/>
            <person name="Stajich J.E."/>
            <person name="Spatafora J.W."/>
            <person name="Visel A."/>
            <person name="Grigoriev I.V."/>
        </authorList>
    </citation>
    <scope>NUCLEOTIDE SEQUENCE [LARGE SCALE GENOMIC DNA]</scope>
    <source>
        <strain evidence="8 9">12-1054</strain>
    </source>
</reference>
<name>A0A1Y2F7W1_PROLT</name>
<feature type="transmembrane region" description="Helical" evidence="7">
    <location>
        <begin position="12"/>
        <end position="34"/>
    </location>
</feature>
<evidence type="ECO:0000313" key="9">
    <source>
        <dbReference type="Proteomes" id="UP000193685"/>
    </source>
</evidence>
<evidence type="ECO:0000256" key="6">
    <source>
        <dbReference type="RuleBase" id="RU362091"/>
    </source>
</evidence>
<feature type="transmembrane region" description="Helical" evidence="7">
    <location>
        <begin position="618"/>
        <end position="640"/>
    </location>
</feature>
<evidence type="ECO:0000256" key="3">
    <source>
        <dbReference type="ARBA" id="ARBA00022692"/>
    </source>
</evidence>
<evidence type="ECO:0000256" key="2">
    <source>
        <dbReference type="ARBA" id="ARBA00006434"/>
    </source>
</evidence>
<dbReference type="GeneID" id="63788578"/>
<dbReference type="Pfam" id="PF00474">
    <property type="entry name" value="SSF"/>
    <property type="match status" value="1"/>
</dbReference>
<accession>A0A1Y2F7W1</accession>
<sequence length="667" mass="71413">MSAFRVVLPEGLGYGIVVGIGFVAALLMVLLSYIQNRYTVNSTSDPEEFNTASRSVKPGLIATAVVSSWTWAATLLQSSAVAYRYGITGSYFYAAGATIQIVLFAVLAVKIKLNAPRCHTFLEVIHRRYGVTVHWLILAFALVTNLLVSTQLLLGGSAVVNALTGANVYACNILIPLGVVCYVVVGGLRATFLADYSHTAILMIIILYFLFSAFVTSSKLGSPGALYDLVKAAGLETPVGGNQNGSYLTMKSNQGLVFGLINVCANFATVFLDQGYWQRAIASKPSTAMRGYLLGGLAWFSVPFGFATCLGLVALGLRHDPDFPTFPDILSSAQIGAGLPAPAAAYVLLGKGGAVAMLIILFMAVTSALSSELIATSSIWTFDIYAIYIDPHASGKKLVRLSHVGIVAWAIITALGACIWNIVGLDLGWLYNFMGVVVCPAVVPVFYAFSWKKQPWIAMIVAPLAALVAGLTAWLVTAAALHDGVISIETTGTLYAQLAGNLTSLMVSAIVATTISLIWPADFDFSITRSINVQTSTVSSIKEKELSGTSTPEKQVLEDTIESGTGEILDDDENPVLLNRAVRTAAYTGISTSVILILIVPLPLFLSHYVFSKGFFTGWIVVSMLWAWVAAFITIVLPIWESWTSMSRVFNGIWADMRGKAIPNRAD</sequence>
<dbReference type="RefSeq" id="XP_040724083.1">
    <property type="nucleotide sequence ID" value="XM_040871979.1"/>
</dbReference>
<feature type="transmembrane region" description="Helical" evidence="7">
    <location>
        <begin position="292"/>
        <end position="317"/>
    </location>
</feature>
<dbReference type="EMBL" id="MCFI01000014">
    <property type="protein sequence ID" value="ORY79949.1"/>
    <property type="molecule type" value="Genomic_DNA"/>
</dbReference>
<comment type="caution">
    <text evidence="8">The sequence shown here is derived from an EMBL/GenBank/DDBJ whole genome shotgun (WGS) entry which is preliminary data.</text>
</comment>
<feature type="transmembrane region" description="Helical" evidence="7">
    <location>
        <begin position="200"/>
        <end position="217"/>
    </location>
</feature>
<dbReference type="OrthoDB" id="6132759at2759"/>
<proteinExistence type="inferred from homology"/>
<dbReference type="PANTHER" id="PTHR46154">
    <property type="match status" value="1"/>
</dbReference>